<dbReference type="Pfam" id="PF00483">
    <property type="entry name" value="NTP_transferase"/>
    <property type="match status" value="1"/>
</dbReference>
<evidence type="ECO:0000256" key="3">
    <source>
        <dbReference type="ARBA" id="ARBA00012387"/>
    </source>
</evidence>
<dbReference type="GO" id="GO:0004475">
    <property type="term" value="F:mannose-1-phosphate guanylyltransferase (GTP) activity"/>
    <property type="evidence" value="ECO:0007669"/>
    <property type="project" value="UniProtKB-EC"/>
</dbReference>
<dbReference type="InterPro" id="IPR051161">
    <property type="entry name" value="Mannose-6P_isomerase_type2"/>
</dbReference>
<keyword evidence="7" id="KW-0342">GTP-binding</keyword>
<dbReference type="UniPathway" id="UPA00126">
    <property type="reaction ID" value="UER00930"/>
</dbReference>
<evidence type="ECO:0000256" key="2">
    <source>
        <dbReference type="ARBA" id="ARBA00006115"/>
    </source>
</evidence>
<dbReference type="NCBIfam" id="TIGR01479">
    <property type="entry name" value="GMP_PMI"/>
    <property type="match status" value="1"/>
</dbReference>
<feature type="compositionally biased region" description="Low complexity" evidence="10">
    <location>
        <begin position="514"/>
        <end position="526"/>
    </location>
</feature>
<evidence type="ECO:0000256" key="6">
    <source>
        <dbReference type="ARBA" id="ARBA00022741"/>
    </source>
</evidence>
<dbReference type="GO" id="GO:0009298">
    <property type="term" value="P:GDP-mannose biosynthetic process"/>
    <property type="evidence" value="ECO:0007669"/>
    <property type="project" value="UniProtKB-UniPathway"/>
</dbReference>
<dbReference type="InterPro" id="IPR006375">
    <property type="entry name" value="Man1P_GuaTrfase/Man6P_Isoase"/>
</dbReference>
<keyword evidence="4 14" id="KW-0808">Transferase</keyword>
<dbReference type="InterPro" id="IPR049577">
    <property type="entry name" value="GMPP_N"/>
</dbReference>
<sequence length="526" mass="59072">MVTWRQYSHTPNYHFMILPVILAGGSGSRLWPLSRELYPKQFLNIAGEQSMLQQTLQRLQGLEDYLTDSKCAAPFIICNEEHRFIAAEQVRAAKIQHSGILLEPVGRNTAPAIALAALQALSKSVDKTSNESDPVLLVLAADHHIAKTSEFQQTISRGVDYAKQGKLVTFGITPNAPETGYGYIKQGQPLPSSLQIETNTTVQSVHHAYTIECFVEKPDRETAEAYIRSEQYLWNSGMFMFKASRYIEELAEHHPEILTACQLALSKQNTDLDFIRIDAEAFKNSPSDSIDYAVMEKTSHAAVIPMDVGWNDIGSWSAIWDVSDKDEHNNVIEGDVLTVDSQHNYIHAENKLVATVGVENLIIVETKDAILVANKDKVQSVKSIVSQLNQAGRTEHVHHREVFRPWGKYDVIDLGKRDKVKRITVNAGHRLSLQMHHHRAEHWVVVAGTAKVTNDEKTYLVEEDQPTYIPLGHIHSLENPGDSPLEMIEVQTGSHLSENDIIRYQDSYGRDVRNQQASSSQNNKSK</sequence>
<keyword evidence="6" id="KW-0547">Nucleotide-binding</keyword>
<dbReference type="SUPFAM" id="SSF51182">
    <property type="entry name" value="RmlC-like cupins"/>
    <property type="match status" value="1"/>
</dbReference>
<dbReference type="InterPro" id="IPR001538">
    <property type="entry name" value="Man6P_isomerase-2_C"/>
</dbReference>
<evidence type="ECO:0000256" key="1">
    <source>
        <dbReference type="ARBA" id="ARBA00004823"/>
    </source>
</evidence>
<feature type="domain" description="MannoseP isomerase/GMP-like beta-helix" evidence="13">
    <location>
        <begin position="334"/>
        <end position="388"/>
    </location>
</feature>
<evidence type="ECO:0000256" key="4">
    <source>
        <dbReference type="ARBA" id="ARBA00022679"/>
    </source>
</evidence>
<feature type="domain" description="Mannose-6-phosphate isomerase type II C-terminal" evidence="12">
    <location>
        <begin position="392"/>
        <end position="506"/>
    </location>
</feature>
<proteinExistence type="inferred from homology"/>
<evidence type="ECO:0000259" key="12">
    <source>
        <dbReference type="Pfam" id="PF01050"/>
    </source>
</evidence>
<dbReference type="SUPFAM" id="SSF53448">
    <property type="entry name" value="Nucleotide-diphospho-sugar transferases"/>
    <property type="match status" value="1"/>
</dbReference>
<dbReference type="FunFam" id="2.60.120.10:FF:000032">
    <property type="entry name" value="Mannose-1-phosphate guanylyltransferase/mannose-6-phosphate isomerase"/>
    <property type="match status" value="1"/>
</dbReference>
<dbReference type="InterPro" id="IPR011051">
    <property type="entry name" value="RmlC_Cupin_sf"/>
</dbReference>
<dbReference type="PANTHER" id="PTHR46390:SF1">
    <property type="entry name" value="MANNOSE-1-PHOSPHATE GUANYLYLTRANSFERASE"/>
    <property type="match status" value="1"/>
</dbReference>
<evidence type="ECO:0000256" key="7">
    <source>
        <dbReference type="ARBA" id="ARBA00023134"/>
    </source>
</evidence>
<comment type="catalytic activity">
    <reaction evidence="8">
        <text>alpha-D-mannose 1-phosphate + GTP + H(+) = GDP-alpha-D-mannose + diphosphate</text>
        <dbReference type="Rhea" id="RHEA:15229"/>
        <dbReference type="ChEBI" id="CHEBI:15378"/>
        <dbReference type="ChEBI" id="CHEBI:33019"/>
        <dbReference type="ChEBI" id="CHEBI:37565"/>
        <dbReference type="ChEBI" id="CHEBI:57527"/>
        <dbReference type="ChEBI" id="CHEBI:58409"/>
        <dbReference type="EC" id="2.7.7.13"/>
    </reaction>
</comment>
<dbReference type="CDD" id="cd02213">
    <property type="entry name" value="cupin_PMI_typeII_C"/>
    <property type="match status" value="1"/>
</dbReference>
<dbReference type="GO" id="GO:0000271">
    <property type="term" value="P:polysaccharide biosynthetic process"/>
    <property type="evidence" value="ECO:0007669"/>
    <property type="project" value="InterPro"/>
</dbReference>
<dbReference type="EC" id="2.7.7.13" evidence="3"/>
<dbReference type="InterPro" id="IPR014710">
    <property type="entry name" value="RmlC-like_jellyroll"/>
</dbReference>
<comment type="pathway">
    <text evidence="1">Nucleotide-sugar biosynthesis; GDP-alpha-D-mannose biosynthesis; GDP-alpha-D-mannose from alpha-D-mannose 1-phosphate (GTP route): step 1/1.</text>
</comment>
<evidence type="ECO:0000256" key="9">
    <source>
        <dbReference type="RuleBase" id="RU004190"/>
    </source>
</evidence>
<dbReference type="PANTHER" id="PTHR46390">
    <property type="entry name" value="MANNOSE-1-PHOSPHATE GUANYLYLTRANSFERASE"/>
    <property type="match status" value="1"/>
</dbReference>
<evidence type="ECO:0000256" key="5">
    <source>
        <dbReference type="ARBA" id="ARBA00022695"/>
    </source>
</evidence>
<accession>A0A1C3II86</accession>
<dbReference type="Proteomes" id="UP000092876">
    <property type="component" value="Unassembled WGS sequence"/>
</dbReference>
<evidence type="ECO:0000313" key="15">
    <source>
        <dbReference type="Proteomes" id="UP000092876"/>
    </source>
</evidence>
<comment type="similarity">
    <text evidence="2 9">Belongs to the mannose-6-phosphate isomerase type 2 family.</text>
</comment>
<feature type="region of interest" description="Disordered" evidence="10">
    <location>
        <begin position="507"/>
        <end position="526"/>
    </location>
</feature>
<dbReference type="AlphaFoldDB" id="A0A1C3II86"/>
<name>A0A1C3II86_9VIBR</name>
<evidence type="ECO:0000313" key="14">
    <source>
        <dbReference type="EMBL" id="SBS61110.1"/>
    </source>
</evidence>
<keyword evidence="5 14" id="KW-0548">Nucleotidyltransferase</keyword>
<feature type="domain" description="Nucleotidyl transferase" evidence="11">
    <location>
        <begin position="19"/>
        <end position="327"/>
    </location>
</feature>
<protein>
    <recommendedName>
        <fullName evidence="3">mannose-1-phosphate guanylyltransferase</fullName>
        <ecNumber evidence="3">2.7.7.13</ecNumber>
    </recommendedName>
</protein>
<dbReference type="Pfam" id="PF01050">
    <property type="entry name" value="MannoseP_isomer"/>
    <property type="match status" value="1"/>
</dbReference>
<evidence type="ECO:0000256" key="10">
    <source>
        <dbReference type="SAM" id="MobiDB-lite"/>
    </source>
</evidence>
<dbReference type="GO" id="GO:0005525">
    <property type="term" value="F:GTP binding"/>
    <property type="evidence" value="ECO:0007669"/>
    <property type="project" value="UniProtKB-KW"/>
</dbReference>
<dbReference type="Gene3D" id="3.90.550.10">
    <property type="entry name" value="Spore Coat Polysaccharide Biosynthesis Protein SpsA, Chain A"/>
    <property type="match status" value="1"/>
</dbReference>
<dbReference type="FunFam" id="3.90.550.10:FF:000046">
    <property type="entry name" value="Mannose-1-phosphate guanylyltransferase (GDP)"/>
    <property type="match status" value="1"/>
</dbReference>
<organism evidence="14 15">
    <name type="scientific">Vibrio atlanticus</name>
    <dbReference type="NCBI Taxonomy" id="693153"/>
    <lineage>
        <taxon>Bacteria</taxon>
        <taxon>Pseudomonadati</taxon>
        <taxon>Pseudomonadota</taxon>
        <taxon>Gammaproteobacteria</taxon>
        <taxon>Vibrionales</taxon>
        <taxon>Vibrionaceae</taxon>
        <taxon>Vibrio</taxon>
    </lineage>
</organism>
<dbReference type="InterPro" id="IPR005835">
    <property type="entry name" value="NTP_transferase_dom"/>
</dbReference>
<dbReference type="InterPro" id="IPR029044">
    <property type="entry name" value="Nucleotide-diphossugar_trans"/>
</dbReference>
<evidence type="ECO:0000259" key="13">
    <source>
        <dbReference type="Pfam" id="PF22640"/>
    </source>
</evidence>
<dbReference type="CDD" id="cd02509">
    <property type="entry name" value="GDP-M1P_Guanylyltransferase"/>
    <property type="match status" value="1"/>
</dbReference>
<evidence type="ECO:0000256" key="8">
    <source>
        <dbReference type="ARBA" id="ARBA00047343"/>
    </source>
</evidence>
<dbReference type="Gene3D" id="2.60.120.10">
    <property type="entry name" value="Jelly Rolls"/>
    <property type="match status" value="1"/>
</dbReference>
<dbReference type="InterPro" id="IPR054566">
    <property type="entry name" value="ManC/GMP-like_b-helix"/>
</dbReference>
<reference evidence="15" key="1">
    <citation type="submission" date="2016-06" db="EMBL/GenBank/DDBJ databases">
        <authorList>
            <person name="Rodrigo-Torres Lidia"/>
            <person name="Arahal R.David."/>
        </authorList>
    </citation>
    <scope>NUCLEOTIDE SEQUENCE [LARGE SCALE GENOMIC DNA]</scope>
    <source>
        <strain evidence="15">CECT 7223</strain>
    </source>
</reference>
<dbReference type="EMBL" id="FLQP01000005">
    <property type="protein sequence ID" value="SBS61110.1"/>
    <property type="molecule type" value="Genomic_DNA"/>
</dbReference>
<dbReference type="Pfam" id="PF22640">
    <property type="entry name" value="ManC_GMP_beta-helix"/>
    <property type="match status" value="1"/>
</dbReference>
<gene>
    <name evidence="14" type="primary">manC1_1</name>
    <name evidence="14" type="ORF">VAT7223_00510</name>
</gene>
<evidence type="ECO:0000259" key="11">
    <source>
        <dbReference type="Pfam" id="PF00483"/>
    </source>
</evidence>